<dbReference type="PROSITE" id="PS51750">
    <property type="entry name" value="BRO_N"/>
    <property type="match status" value="1"/>
</dbReference>
<dbReference type="RefSeq" id="WP_108842274.1">
    <property type="nucleotide sequence ID" value="NZ_ONZI01000002.1"/>
</dbReference>
<dbReference type="InterPro" id="IPR003497">
    <property type="entry name" value="BRO_N_domain"/>
</dbReference>
<name>A0A2R8CKK0_9GAMM</name>
<evidence type="ECO:0000313" key="2">
    <source>
        <dbReference type="EMBL" id="SPJ33426.1"/>
    </source>
</evidence>
<evidence type="ECO:0000313" key="3">
    <source>
        <dbReference type="Proteomes" id="UP000244934"/>
    </source>
</evidence>
<dbReference type="OrthoDB" id="1042522at2"/>
<accession>A0A2R8CKK0</accession>
<sequence length="263" mass="29602">MTATAQILPFQFDTQEVRTLLIDDQPWFVAMDVASALLYTDAQAMTRKLDDDEVQNRQIVGFGPRGVALISESGLYSAILRSRKAEAKRFKKWVTAEVLPAIRQHGRYDIATATIGTDGLHILHELIGKKINVLPGATKRQARAKLWSLVHTRFNVPRAEMIPATELESACNFIAACALDGQWLPAPANDDTLDEADQVNLYALCSHMLRLHELYRQYHLREMFEHLQSPIGPSLYGHLSEGASLARRYQPRLTAARDRLGIR</sequence>
<dbReference type="Proteomes" id="UP000244934">
    <property type="component" value="Unassembled WGS sequence"/>
</dbReference>
<gene>
    <name evidence="2" type="ORF">KSP9073_01435</name>
</gene>
<protein>
    <recommendedName>
        <fullName evidence="1">Bro-N domain-containing protein</fullName>
    </recommendedName>
</protein>
<feature type="domain" description="Bro-N" evidence="1">
    <location>
        <begin position="1"/>
        <end position="106"/>
    </location>
</feature>
<dbReference type="PANTHER" id="PTHR36180">
    <property type="entry name" value="DNA-BINDING PROTEIN-RELATED-RELATED"/>
    <property type="match status" value="1"/>
</dbReference>
<dbReference type="EMBL" id="ONZI01000002">
    <property type="protein sequence ID" value="SPJ33426.1"/>
    <property type="molecule type" value="Genomic_DNA"/>
</dbReference>
<dbReference type="SMART" id="SM01040">
    <property type="entry name" value="Bro-N"/>
    <property type="match status" value="1"/>
</dbReference>
<evidence type="ECO:0000259" key="1">
    <source>
        <dbReference type="PROSITE" id="PS51750"/>
    </source>
</evidence>
<dbReference type="Pfam" id="PF02498">
    <property type="entry name" value="Bro-N"/>
    <property type="match status" value="1"/>
</dbReference>
<organism evidence="2 3">
    <name type="scientific">Kushneria phyllosphaerae</name>
    <dbReference type="NCBI Taxonomy" id="2100822"/>
    <lineage>
        <taxon>Bacteria</taxon>
        <taxon>Pseudomonadati</taxon>
        <taxon>Pseudomonadota</taxon>
        <taxon>Gammaproteobacteria</taxon>
        <taxon>Oceanospirillales</taxon>
        <taxon>Halomonadaceae</taxon>
        <taxon>Kushneria</taxon>
    </lineage>
</organism>
<keyword evidence="3" id="KW-1185">Reference proteome</keyword>
<dbReference type="PANTHER" id="PTHR36180:SF2">
    <property type="entry name" value="BRO FAMILY PROTEIN"/>
    <property type="match status" value="1"/>
</dbReference>
<reference evidence="3" key="1">
    <citation type="submission" date="2018-03" db="EMBL/GenBank/DDBJ databases">
        <authorList>
            <person name="Navarro De La Torre S."/>
        </authorList>
    </citation>
    <scope>NUCLEOTIDE SEQUENCE [LARGE SCALE GENOMIC DNA]</scope>
    <source>
        <strain evidence="3">EAod3</strain>
    </source>
</reference>
<proteinExistence type="predicted"/>
<dbReference type="AlphaFoldDB" id="A0A2R8CKK0"/>